<evidence type="ECO:0008006" key="4">
    <source>
        <dbReference type="Google" id="ProtNLM"/>
    </source>
</evidence>
<dbReference type="EMBL" id="AAPE02046279">
    <property type="status" value="NOT_ANNOTATED_CDS"/>
    <property type="molecule type" value="Genomic_DNA"/>
</dbReference>
<feature type="signal peptide" evidence="1">
    <location>
        <begin position="1"/>
        <end position="18"/>
    </location>
</feature>
<gene>
    <name evidence="2" type="primary">APOA1</name>
</gene>
<keyword evidence="1" id="KW-0732">Signal</keyword>
<dbReference type="Gene3D" id="1.20.120.20">
    <property type="entry name" value="Apolipoprotein"/>
    <property type="match status" value="1"/>
</dbReference>
<organism evidence="2 3">
    <name type="scientific">Myotis lucifugus</name>
    <name type="common">Little brown bat</name>
    <dbReference type="NCBI Taxonomy" id="59463"/>
    <lineage>
        <taxon>Eukaryota</taxon>
        <taxon>Metazoa</taxon>
        <taxon>Chordata</taxon>
        <taxon>Craniata</taxon>
        <taxon>Vertebrata</taxon>
        <taxon>Euteleostomi</taxon>
        <taxon>Mammalia</taxon>
        <taxon>Eutheria</taxon>
        <taxon>Laurasiatheria</taxon>
        <taxon>Chiroptera</taxon>
        <taxon>Yangochiroptera</taxon>
        <taxon>Vespertilionidae</taxon>
        <taxon>Myotis</taxon>
    </lineage>
</organism>
<sequence>MKAVVLTLALLFLTGSQAQHETQQEEPPSQWERVKDLAKEYLDSGIAKFKAIDLAKKLNLTVVAKLATLSDKVAALPEQLGWAKLDEVGMLTGELNKDLTEVNTYLVGIQKKWKERVEPLRQDLRERARKQLQELQEKLVQLGAKVLNGTRVHVERARPYVDSLHPFLETMGEELRQCLEPCNGKLRECLEPYGEQLQALQALQAGSLGLAKLREQVGAQLGKMNEELESL</sequence>
<reference evidence="2 3" key="1">
    <citation type="journal article" date="2011" name="Nature">
        <title>A high-resolution map of human evolutionary constraint using 29 mammals.</title>
        <authorList>
            <person name="Lindblad-Toh K."/>
            <person name="Garber M."/>
            <person name="Zuk O."/>
            <person name="Lin M.F."/>
            <person name="Parker B.J."/>
            <person name="Washietl S."/>
            <person name="Kheradpour P."/>
            <person name="Ernst J."/>
            <person name="Jordan G."/>
            <person name="Mauceli E."/>
            <person name="Ward L.D."/>
            <person name="Lowe C.B."/>
            <person name="Holloway A.K."/>
            <person name="Clamp M."/>
            <person name="Gnerre S."/>
            <person name="Alfoldi J."/>
            <person name="Beal K."/>
            <person name="Chang J."/>
            <person name="Clawson H."/>
            <person name="Cuff J."/>
            <person name="Di Palma F."/>
            <person name="Fitzgerald S."/>
            <person name="Flicek P."/>
            <person name="Guttman M."/>
            <person name="Hubisz M.J."/>
            <person name="Jaffe D.B."/>
            <person name="Jungreis I."/>
            <person name="Kent W.J."/>
            <person name="Kostka D."/>
            <person name="Lara M."/>
            <person name="Martins A.L."/>
            <person name="Massingham T."/>
            <person name="Moltke I."/>
            <person name="Raney B.J."/>
            <person name="Rasmussen M.D."/>
            <person name="Robinson J."/>
            <person name="Stark A."/>
            <person name="Vilella A.J."/>
            <person name="Wen J."/>
            <person name="Xie X."/>
            <person name="Zody M.C."/>
            <person name="Baldwin J."/>
            <person name="Bloom T."/>
            <person name="Chin C.W."/>
            <person name="Heiman D."/>
            <person name="Nicol R."/>
            <person name="Nusbaum C."/>
            <person name="Young S."/>
            <person name="Wilkinson J."/>
            <person name="Worley K.C."/>
            <person name="Kovar C.L."/>
            <person name="Muzny D.M."/>
            <person name="Gibbs R.A."/>
            <person name="Cree A."/>
            <person name="Dihn H.H."/>
            <person name="Fowler G."/>
            <person name="Jhangiani S."/>
            <person name="Joshi V."/>
            <person name="Lee S."/>
            <person name="Lewis L.R."/>
            <person name="Nazareth L.V."/>
            <person name="Okwuonu G."/>
            <person name="Santibanez J."/>
            <person name="Warren W.C."/>
            <person name="Mardis E.R."/>
            <person name="Weinstock G.M."/>
            <person name="Wilson R.K."/>
            <person name="Delehaunty K."/>
            <person name="Dooling D."/>
            <person name="Fronik C."/>
            <person name="Fulton L."/>
            <person name="Fulton B."/>
            <person name="Graves T."/>
            <person name="Minx P."/>
            <person name="Sodergren E."/>
            <person name="Birney E."/>
            <person name="Margulies E.H."/>
            <person name="Herrero J."/>
            <person name="Green E.D."/>
            <person name="Haussler D."/>
            <person name="Siepel A."/>
            <person name="Goldman N."/>
            <person name="Pollard K.S."/>
            <person name="Pedersen J.S."/>
            <person name="Lander E.S."/>
            <person name="Kellis M."/>
        </authorList>
    </citation>
    <scope>NUCLEOTIDE SEQUENCE [LARGE SCALE GENOMIC DNA]</scope>
</reference>
<feature type="chain" id="PRO_5003417217" description="Apolipoprotein A1" evidence="1">
    <location>
        <begin position="19"/>
        <end position="231"/>
    </location>
</feature>
<dbReference type="eggNOG" id="ENOG502S1XQ">
    <property type="taxonomic scope" value="Eukaryota"/>
</dbReference>
<proteinExistence type="predicted"/>
<dbReference type="AlphaFoldDB" id="G1PKJ1"/>
<reference evidence="2" key="3">
    <citation type="submission" date="2025-09" db="UniProtKB">
        <authorList>
            <consortium name="Ensembl"/>
        </authorList>
    </citation>
    <scope>IDENTIFICATION</scope>
</reference>
<evidence type="ECO:0000313" key="2">
    <source>
        <dbReference type="Ensembl" id="ENSMLUP00000011321.2"/>
    </source>
</evidence>
<dbReference type="STRING" id="59463.ENSMLUP00000011321"/>
<evidence type="ECO:0000256" key="1">
    <source>
        <dbReference type="SAM" id="SignalP"/>
    </source>
</evidence>
<keyword evidence="3" id="KW-1185">Reference proteome</keyword>
<dbReference type="Ensembl" id="ENSMLUT00000012432.2">
    <property type="protein sequence ID" value="ENSMLUP00000011321.2"/>
    <property type="gene ID" value="ENSMLUG00000012429.2"/>
</dbReference>
<dbReference type="InParanoid" id="G1PKJ1"/>
<evidence type="ECO:0000313" key="3">
    <source>
        <dbReference type="Proteomes" id="UP000001074"/>
    </source>
</evidence>
<dbReference type="SUPFAM" id="SSF58113">
    <property type="entry name" value="Apolipoprotein A-I"/>
    <property type="match status" value="1"/>
</dbReference>
<dbReference type="Proteomes" id="UP000001074">
    <property type="component" value="Unassembled WGS sequence"/>
</dbReference>
<protein>
    <recommendedName>
        <fullName evidence="4">Apolipoprotein A1</fullName>
    </recommendedName>
</protein>
<name>G1PKJ1_MYOLU</name>
<reference evidence="2" key="2">
    <citation type="submission" date="2025-08" db="UniProtKB">
        <authorList>
            <consortium name="Ensembl"/>
        </authorList>
    </citation>
    <scope>IDENTIFICATION</scope>
</reference>
<dbReference type="HOGENOM" id="CLU_058447_1_0_1"/>
<accession>G1PKJ1</accession>